<dbReference type="EMBL" id="JAMQKB010000030">
    <property type="protein sequence ID" value="MDC3426111.1"/>
    <property type="molecule type" value="Genomic_DNA"/>
</dbReference>
<sequence length="321" mass="38611">MVLIDEITTFLTYLKSANTAQSYLHDCYHNNHVEGGEKKSFENAYRFIYYLEHGESFFATGKKADLITKPILYFYGMIHLLKACLLTQRPDYPENTSLLSHGVSTRKRKKQNYSFLQDEVKPQHNGLFPYFSTYLYGEKEAYLEKMDMNRLFHNIPEMRDMYIHYNKRDSMFPIGNYGDNFVTFPLSILDHYHTTEHRFIEKLQTSRLNIKGVHKQEKKLVVELMDPINPISNGPFYFHYQKQTFYFPWNRHYFLTFNEVMYHYLLLYNLSMICRYETEWWGDLIHNHPNEDYPFIQHFLDVTATKVPLMLGQYLLHLKKE</sequence>
<evidence type="ECO:0000313" key="1">
    <source>
        <dbReference type="EMBL" id="MDC3426111.1"/>
    </source>
</evidence>
<dbReference type="InterPro" id="IPR026988">
    <property type="entry name" value="YaaC-like"/>
</dbReference>
<dbReference type="Pfam" id="PF14175">
    <property type="entry name" value="YaaC"/>
    <property type="match status" value="1"/>
</dbReference>
<organism evidence="1 2">
    <name type="scientific">Terrihalobacillus insolitus</name>
    <dbReference type="NCBI Taxonomy" id="2950438"/>
    <lineage>
        <taxon>Bacteria</taxon>
        <taxon>Bacillati</taxon>
        <taxon>Bacillota</taxon>
        <taxon>Bacilli</taxon>
        <taxon>Bacillales</taxon>
        <taxon>Bacillaceae</taxon>
        <taxon>Terrihalobacillus</taxon>
    </lineage>
</organism>
<evidence type="ECO:0000313" key="2">
    <source>
        <dbReference type="Proteomes" id="UP001145050"/>
    </source>
</evidence>
<proteinExistence type="predicted"/>
<comment type="caution">
    <text evidence="1">The sequence shown here is derived from an EMBL/GenBank/DDBJ whole genome shotgun (WGS) entry which is preliminary data.</text>
</comment>
<dbReference type="RefSeq" id="WP_272437930.1">
    <property type="nucleotide sequence ID" value="NZ_JAMQKB010000030.1"/>
</dbReference>
<dbReference type="Proteomes" id="UP001145050">
    <property type="component" value="Unassembled WGS sequence"/>
</dbReference>
<keyword evidence="2" id="KW-1185">Reference proteome</keyword>
<accession>A0A9X3WXQ8</accession>
<gene>
    <name evidence="1" type="ORF">NC797_16565</name>
</gene>
<protein>
    <submittedName>
        <fullName evidence="1">YaaC family protein</fullName>
    </submittedName>
</protein>
<reference evidence="1" key="1">
    <citation type="submission" date="2022-06" db="EMBL/GenBank/DDBJ databases">
        <title>Aquibacillus sp. a new bacterium isolated from soil saline samples.</title>
        <authorList>
            <person name="Galisteo C."/>
            <person name="De La Haba R."/>
            <person name="Sanchez-Porro C."/>
            <person name="Ventosa A."/>
        </authorList>
    </citation>
    <scope>NUCLEOTIDE SEQUENCE</scope>
    <source>
        <strain evidence="1">3ASR75-11</strain>
    </source>
</reference>
<name>A0A9X3WXQ8_9BACI</name>
<dbReference type="AlphaFoldDB" id="A0A9X3WXQ8"/>